<dbReference type="Pfam" id="PF13379">
    <property type="entry name" value="NMT1_2"/>
    <property type="match status" value="1"/>
</dbReference>
<evidence type="ECO:0000256" key="2">
    <source>
        <dbReference type="ARBA" id="ARBA00010742"/>
    </source>
</evidence>
<gene>
    <name evidence="5" type="ORF">E8M01_10105</name>
</gene>
<dbReference type="PROSITE" id="PS51318">
    <property type="entry name" value="TAT"/>
    <property type="match status" value="1"/>
</dbReference>
<comment type="subcellular location">
    <subcellularLocation>
        <location evidence="1">Periplasm</location>
    </subcellularLocation>
</comment>
<dbReference type="OrthoDB" id="9815602at2"/>
<evidence type="ECO:0000313" key="5">
    <source>
        <dbReference type="EMBL" id="QCI64552.1"/>
    </source>
</evidence>
<name>A0A4D7B903_9HYPH</name>
<keyword evidence="6" id="KW-1185">Reference proteome</keyword>
<dbReference type="PANTHER" id="PTHR30024:SF47">
    <property type="entry name" value="TAURINE-BINDING PERIPLASMIC PROTEIN"/>
    <property type="match status" value="1"/>
</dbReference>
<protein>
    <recommendedName>
        <fullName evidence="7">ABC transporter substrate-binding protein</fullName>
    </recommendedName>
</protein>
<dbReference type="InterPro" id="IPR006311">
    <property type="entry name" value="TAT_signal"/>
</dbReference>
<evidence type="ECO:0000256" key="3">
    <source>
        <dbReference type="ARBA" id="ARBA00022729"/>
    </source>
</evidence>
<feature type="signal peptide" evidence="4">
    <location>
        <begin position="1"/>
        <end position="27"/>
    </location>
</feature>
<evidence type="ECO:0000313" key="6">
    <source>
        <dbReference type="Proteomes" id="UP000298781"/>
    </source>
</evidence>
<keyword evidence="3 4" id="KW-0732">Signal</keyword>
<dbReference type="Gene3D" id="3.40.190.10">
    <property type="entry name" value="Periplasmic binding protein-like II"/>
    <property type="match status" value="2"/>
</dbReference>
<sequence length="352" mass="38443">MTDLTRRRFVAGSAAAASLLQSPQVFAQSNFLEPARIRMGFAPYISAGPYLIAEAKGYFKKLNIEIVPSSHVDGSLSMPALAAGELDITGATLSAGLFNLMAKGAGLRMFFERGREAPGWGSNSIMVSNELWEKGFRGPDGYKQAKGATIGISSRGSVAHYLHTMGLERAGMKADDLEWSWGMSPNVSLPLMKQNRIGIINMPLPGAYAAQKQGIGKVATWSDELAPDFVLACSVASEKFLREKHSAAVRFSMAIMQGNADYMEAAKSGNPEVLKILADGTGLTPQVIDETRPRWTFMTIDGTPNMASIIAQQKFWRERTDLLARSVPDNQLFDDRAIKEAKQRMTEKNPFI</sequence>
<evidence type="ECO:0008006" key="7">
    <source>
        <dbReference type="Google" id="ProtNLM"/>
    </source>
</evidence>
<evidence type="ECO:0000256" key="1">
    <source>
        <dbReference type="ARBA" id="ARBA00004418"/>
    </source>
</evidence>
<dbReference type="EMBL" id="CP039690">
    <property type="protein sequence ID" value="QCI64552.1"/>
    <property type="molecule type" value="Genomic_DNA"/>
</dbReference>
<dbReference type="PANTHER" id="PTHR30024">
    <property type="entry name" value="ALIPHATIC SULFONATES-BINDING PROTEIN-RELATED"/>
    <property type="match status" value="1"/>
</dbReference>
<proteinExistence type="inferred from homology"/>
<reference evidence="5 6" key="1">
    <citation type="submission" date="2019-04" db="EMBL/GenBank/DDBJ databases">
        <title>Phreatobacter aquaticus sp. nov.</title>
        <authorList>
            <person name="Choi A."/>
        </authorList>
    </citation>
    <scope>NUCLEOTIDE SEQUENCE [LARGE SCALE GENOMIC DNA]</scope>
    <source>
        <strain evidence="5 6">KCTC 52518</strain>
    </source>
</reference>
<dbReference type="AlphaFoldDB" id="A0A4D7B903"/>
<accession>A0A4D7B903</accession>
<dbReference type="GO" id="GO:0042597">
    <property type="term" value="C:periplasmic space"/>
    <property type="evidence" value="ECO:0007669"/>
    <property type="project" value="UniProtKB-SubCell"/>
</dbReference>
<evidence type="ECO:0000256" key="4">
    <source>
        <dbReference type="SAM" id="SignalP"/>
    </source>
</evidence>
<comment type="similarity">
    <text evidence="2">Belongs to the bacterial solute-binding protein SsuA/TauA family.</text>
</comment>
<dbReference type="KEGG" id="pstg:E8M01_10105"/>
<dbReference type="Proteomes" id="UP000298781">
    <property type="component" value="Chromosome"/>
</dbReference>
<organism evidence="5 6">
    <name type="scientific">Phreatobacter stygius</name>
    <dbReference type="NCBI Taxonomy" id="1940610"/>
    <lineage>
        <taxon>Bacteria</taxon>
        <taxon>Pseudomonadati</taxon>
        <taxon>Pseudomonadota</taxon>
        <taxon>Alphaproteobacteria</taxon>
        <taxon>Hyphomicrobiales</taxon>
        <taxon>Phreatobacteraceae</taxon>
        <taxon>Phreatobacter</taxon>
    </lineage>
</organism>
<feature type="chain" id="PRO_5020180264" description="ABC transporter substrate-binding protein" evidence="4">
    <location>
        <begin position="28"/>
        <end position="352"/>
    </location>
</feature>
<dbReference type="SUPFAM" id="SSF53850">
    <property type="entry name" value="Periplasmic binding protein-like II"/>
    <property type="match status" value="1"/>
</dbReference>
<dbReference type="RefSeq" id="WP_136960005.1">
    <property type="nucleotide sequence ID" value="NZ_CP039690.1"/>
</dbReference>